<dbReference type="PANTHER" id="PTHR11538">
    <property type="entry name" value="PHENYLALANYL-TRNA SYNTHETASE"/>
    <property type="match status" value="1"/>
</dbReference>
<dbReference type="PANTHER" id="PTHR11538:SF64">
    <property type="entry name" value="25S RRNA (URIDINE-N(3))-METHYLTRANSFERASE BMT5-LIKE DOMAIN-CONTAINING PROTEIN"/>
    <property type="match status" value="1"/>
</dbReference>
<dbReference type="InterPro" id="IPR019446">
    <property type="entry name" value="BMT5-like"/>
</dbReference>
<feature type="transmembrane region" description="Helical" evidence="1">
    <location>
        <begin position="79"/>
        <end position="100"/>
    </location>
</feature>
<comment type="caution">
    <text evidence="3">The sequence shown here is derived from an EMBL/GenBank/DDBJ whole genome shotgun (WGS) entry which is preliminary data.</text>
</comment>
<name>A0A5C7HFS0_9ROSI</name>
<proteinExistence type="predicted"/>
<reference evidence="4" key="1">
    <citation type="journal article" date="2019" name="Gigascience">
        <title>De novo genome assembly of the endangered Acer yangbiense, a plant species with extremely small populations endemic to Yunnan Province, China.</title>
        <authorList>
            <person name="Yang J."/>
            <person name="Wariss H.M."/>
            <person name="Tao L."/>
            <person name="Zhang R."/>
            <person name="Yun Q."/>
            <person name="Hollingsworth P."/>
            <person name="Dao Z."/>
            <person name="Luo G."/>
            <person name="Guo H."/>
            <person name="Ma Y."/>
            <person name="Sun W."/>
        </authorList>
    </citation>
    <scope>NUCLEOTIDE SEQUENCE [LARGE SCALE GENOMIC DNA]</scope>
    <source>
        <strain evidence="4">cv. Malutang</strain>
    </source>
</reference>
<dbReference type="OrthoDB" id="273345at2759"/>
<feature type="domain" description="25S rRNA (uridine-N(3))-methyltransferase BMT5-like" evidence="2">
    <location>
        <begin position="20"/>
        <end position="53"/>
    </location>
</feature>
<keyword evidence="4" id="KW-1185">Reference proteome</keyword>
<keyword evidence="1" id="KW-1133">Transmembrane helix</keyword>
<organism evidence="3 4">
    <name type="scientific">Acer yangbiense</name>
    <dbReference type="NCBI Taxonomy" id="1000413"/>
    <lineage>
        <taxon>Eukaryota</taxon>
        <taxon>Viridiplantae</taxon>
        <taxon>Streptophyta</taxon>
        <taxon>Embryophyta</taxon>
        <taxon>Tracheophyta</taxon>
        <taxon>Spermatophyta</taxon>
        <taxon>Magnoliopsida</taxon>
        <taxon>eudicotyledons</taxon>
        <taxon>Gunneridae</taxon>
        <taxon>Pentapetalae</taxon>
        <taxon>rosids</taxon>
        <taxon>malvids</taxon>
        <taxon>Sapindales</taxon>
        <taxon>Sapindaceae</taxon>
        <taxon>Hippocastanoideae</taxon>
        <taxon>Acereae</taxon>
        <taxon>Acer</taxon>
    </lineage>
</organism>
<evidence type="ECO:0000313" key="3">
    <source>
        <dbReference type="EMBL" id="TXG55588.1"/>
    </source>
</evidence>
<dbReference type="Proteomes" id="UP000323000">
    <property type="component" value="Chromosome 9"/>
</dbReference>
<evidence type="ECO:0000313" key="4">
    <source>
        <dbReference type="Proteomes" id="UP000323000"/>
    </source>
</evidence>
<dbReference type="GO" id="GO:0070475">
    <property type="term" value="P:rRNA base methylation"/>
    <property type="evidence" value="ECO:0007669"/>
    <property type="project" value="InterPro"/>
</dbReference>
<evidence type="ECO:0000259" key="2">
    <source>
        <dbReference type="Pfam" id="PF10354"/>
    </source>
</evidence>
<sequence length="234" mass="27053">MTRRKKLRWIKHYNNRQKILLVGEGDFSFSSCLASAFGSATNMVATCFHSEDYKALDKHTTLEVTGEERVHGVPIDQSLIIFFGFCCIYIYVHSMHKALIEGFFKSARKMLNENGEVHVTNRDDFPYNRWKLKKLARKSGLILKEKVEFKKQDFPGYHNKRGGEINGNKTFPLNECYTFKFSLPEKSAEIYDCVSDIQIMKLAAVFQGVHLNNFHCSSNRPRQLPPRGMPTSWD</sequence>
<keyword evidence="1" id="KW-0472">Membrane</keyword>
<dbReference type="AlphaFoldDB" id="A0A5C7HFS0"/>
<accession>A0A5C7HFS0</accession>
<gene>
    <name evidence="3" type="ORF">EZV62_020844</name>
</gene>
<feature type="domain" description="25S rRNA (uridine-N(3))-methyltransferase BMT5-like" evidence="2">
    <location>
        <begin position="95"/>
        <end position="161"/>
    </location>
</feature>
<dbReference type="Pfam" id="PF10354">
    <property type="entry name" value="BMT5-like"/>
    <property type="match status" value="2"/>
</dbReference>
<keyword evidence="1" id="KW-0812">Transmembrane</keyword>
<protein>
    <recommendedName>
        <fullName evidence="2">25S rRNA (uridine-N(3))-methyltransferase BMT5-like domain-containing protein</fullName>
    </recommendedName>
</protein>
<dbReference type="EMBL" id="VAHF01000009">
    <property type="protein sequence ID" value="TXG55588.1"/>
    <property type="molecule type" value="Genomic_DNA"/>
</dbReference>
<evidence type="ECO:0000256" key="1">
    <source>
        <dbReference type="SAM" id="Phobius"/>
    </source>
</evidence>
<dbReference type="GO" id="GO:0005737">
    <property type="term" value="C:cytoplasm"/>
    <property type="evidence" value="ECO:0007669"/>
    <property type="project" value="TreeGrafter"/>
</dbReference>
<dbReference type="GO" id="GO:0070042">
    <property type="term" value="F:rRNA (uridine-N3-)-methyltransferase activity"/>
    <property type="evidence" value="ECO:0007669"/>
    <property type="project" value="InterPro"/>
</dbReference>